<sequence>MQWQASWIWLEGEPSPRNAWVCFRKSFELDRHASRLEEARLSITADSRYVLYVNGQLVGRGPVRSWPFEQSYDTYDLHHLLRPGRNCLAVLVTHFGVSTFSYVRGRGGLLAQLELSTGDGRTTLGTDGSWKVHRHLGYSRRTTRISPQQGFVEQLDARAWPGEWTDPVYDDSGWEDAKIVGPAGTPPWERLVPRDIPFLTEEVLHPTRVVSLHSVVPPQVAVAVDMRTIMMPDSADHAEQVQYAGFLATILRADGEGTARLLLSKPWLGDGIAASVNGQVYWADRMTRTPTGRELHLELSAGDNLLLVYVCGSDHADPLRLALDSDLGLELVPPLGGESPFVAIGPLGSRVVRNFDFSRPLEYDEAAVQRISSCASAADLHAWSHLLRPVPPELVSPADVFTLCTWPRRRERLSTGKDVEAMVVPSQDPGVAPILRAGDTELVLDFGQEVSGYLFLDVEASEGTVIDLYGFEFMEDDYRQDTVGLDNTLRYTCREGRQRYVSPQRRGLRYLMLTVRHARAPLRVHGVGVVQSTYPVSQAGTFRCSDPLLNDIWEISRLTTKLCMEDTFVDCPAYEQTFWVGDSRNEALIAYYLFGAEGLVRRCLRLVPGSRRYTPLYMDQVPSGWVSVIPNWTFLWVMACREYYERTGDLAFVQGIWPDIQYTLDHYLQHINGDGLLEISAWNLLDWAPIDQPNSGVVTHQNCFLVRALMDADELGRSAGDETARRYAERARELAAAINAHLWCPQHRAYIDSIHADGRRSDTLSMQTQVVALLTGVAEGDRAEVVRSYIASPPAGWVQIGSPFMSFFLYEAMVRQGMYAQMLEDVRHKYGIMLEHGATTCWETFPGALGARYTRSHCHAWSAAPGYFLGAYVLGVRPGGPGWRRVIVAPQPCDLAWARGSVPLPRGDRVDVSWRRSGQKLLLRVERPREVELEVVPPEGYELEVEERVRDIAPQ</sequence>
<dbReference type="InterPro" id="IPR013737">
    <property type="entry name" value="Bac_rhamnosid_N"/>
</dbReference>
<evidence type="ECO:0000313" key="7">
    <source>
        <dbReference type="Proteomes" id="UP000000323"/>
    </source>
</evidence>
<dbReference type="RefSeq" id="WP_012875974.1">
    <property type="nucleotide sequence ID" value="NC_013526.1"/>
</dbReference>
<dbReference type="OrthoDB" id="9815108at2"/>
<feature type="domain" description="Alpha-L-rhamnosidase" evidence="5">
    <location>
        <begin position="221"/>
        <end position="393"/>
    </location>
</feature>
<dbReference type="InterPro" id="IPR008902">
    <property type="entry name" value="Rhamnosid_concanavalin"/>
</dbReference>
<gene>
    <name evidence="6" type="ordered locus">Tter_2039</name>
</gene>
<proteinExistence type="predicted"/>
<evidence type="ECO:0000313" key="6">
    <source>
        <dbReference type="EMBL" id="ACZ42943.1"/>
    </source>
</evidence>
<dbReference type="InterPro" id="IPR008979">
    <property type="entry name" value="Galactose-bd-like_sf"/>
</dbReference>
<accession>D1CGS2</accession>
<dbReference type="Pfam" id="PF17390">
    <property type="entry name" value="Bac_rhamnosid_C"/>
    <property type="match status" value="1"/>
</dbReference>
<organism evidence="6 7">
    <name type="scientific">Thermobaculum terrenum (strain ATCC BAA-798 / CCMEE 7001 / YNP1)</name>
    <dbReference type="NCBI Taxonomy" id="525904"/>
    <lineage>
        <taxon>Bacteria</taxon>
        <taxon>Bacillati</taxon>
        <taxon>Chloroflexota</taxon>
        <taxon>Chloroflexia</taxon>
        <taxon>Candidatus Thermobaculales</taxon>
        <taxon>Candidatus Thermobaculaceae</taxon>
        <taxon>Thermobaculum</taxon>
    </lineage>
</organism>
<reference evidence="7" key="1">
    <citation type="journal article" date="2010" name="Stand. Genomic Sci.">
        <title>Complete genome sequence of 'Thermobaculum terrenum' type strain (YNP1).</title>
        <authorList>
            <person name="Kiss H."/>
            <person name="Cleland D."/>
            <person name="Lapidus A."/>
            <person name="Lucas S."/>
            <person name="Glavina Del Rio T."/>
            <person name="Nolan M."/>
            <person name="Tice H."/>
            <person name="Han C."/>
            <person name="Goodwin L."/>
            <person name="Pitluck S."/>
            <person name="Liolios K."/>
            <person name="Ivanova N."/>
            <person name="Mavromatis K."/>
            <person name="Ovchinnikova G."/>
            <person name="Pati A."/>
            <person name="Chen A."/>
            <person name="Palaniappan K."/>
            <person name="Land M."/>
            <person name="Hauser L."/>
            <person name="Chang Y."/>
            <person name="Jeffries C."/>
            <person name="Lu M."/>
            <person name="Brettin T."/>
            <person name="Detter J."/>
            <person name="Goker M."/>
            <person name="Tindall B."/>
            <person name="Beck B."/>
            <person name="McDermott T."/>
            <person name="Woyke T."/>
            <person name="Bristow J."/>
            <person name="Eisen J."/>
            <person name="Markowitz V."/>
            <person name="Hugenholtz P."/>
            <person name="Kyrpides N."/>
            <person name="Klenk H."/>
            <person name="Cheng J."/>
        </authorList>
    </citation>
    <scope>NUCLEOTIDE SEQUENCE [LARGE SCALE GENOMIC DNA]</scope>
    <source>
        <strain evidence="7">ATCC BAA-798 / YNP1</strain>
    </source>
</reference>
<dbReference type="eggNOG" id="COG3408">
    <property type="taxonomic scope" value="Bacteria"/>
</dbReference>
<protein>
    <submittedName>
        <fullName evidence="6">Alpha-L-rhamnosidase</fullName>
    </submittedName>
</protein>
<dbReference type="STRING" id="525904.Tter_2039"/>
<dbReference type="Pfam" id="PF08531">
    <property type="entry name" value="Bac_rhamnosid_N"/>
    <property type="match status" value="1"/>
</dbReference>
<dbReference type="InterPro" id="IPR008928">
    <property type="entry name" value="6-hairpin_glycosidase_sf"/>
</dbReference>
<feature type="domain" description="Bacterial alpha-L-rhamnosidase N-terminal" evidence="2">
    <location>
        <begin position="35"/>
        <end position="180"/>
    </location>
</feature>
<dbReference type="Pfam" id="PF17389">
    <property type="entry name" value="Bac_rhamnosid6H"/>
    <property type="match status" value="1"/>
</dbReference>
<dbReference type="PANTHER" id="PTHR34987">
    <property type="entry name" value="C, PUTATIVE (AFU_ORTHOLOGUE AFUA_3G02880)-RELATED"/>
    <property type="match status" value="1"/>
</dbReference>
<dbReference type="SUPFAM" id="SSF48208">
    <property type="entry name" value="Six-hairpin glycosidases"/>
    <property type="match status" value="1"/>
</dbReference>
<dbReference type="Pfam" id="PF21557">
    <property type="entry name" value="RhaB_D2"/>
    <property type="match status" value="1"/>
</dbReference>
<feature type="domain" description="Alpha-L-rhamnosidase C-terminal" evidence="4">
    <location>
        <begin position="875"/>
        <end position="948"/>
    </location>
</feature>
<evidence type="ECO:0000259" key="5">
    <source>
        <dbReference type="Pfam" id="PF21557"/>
    </source>
</evidence>
<evidence type="ECO:0000259" key="2">
    <source>
        <dbReference type="Pfam" id="PF08531"/>
    </source>
</evidence>
<dbReference type="InterPro" id="IPR048653">
    <property type="entry name" value="RhaB_D2"/>
</dbReference>
<dbReference type="SUPFAM" id="SSF49785">
    <property type="entry name" value="Galactose-binding domain-like"/>
    <property type="match status" value="1"/>
</dbReference>
<dbReference type="Gene3D" id="1.50.10.10">
    <property type="match status" value="1"/>
</dbReference>
<dbReference type="EMBL" id="CP001826">
    <property type="protein sequence ID" value="ACZ42943.1"/>
    <property type="molecule type" value="Genomic_DNA"/>
</dbReference>
<dbReference type="KEGG" id="ttr:Tter_2039"/>
<name>D1CGS2_THET1</name>
<dbReference type="PANTHER" id="PTHR34987:SF2">
    <property type="entry name" value="B, PUTATIVE (AFU_ORTHOLOGUE AFUA_7G05040)-RELATED"/>
    <property type="match status" value="1"/>
</dbReference>
<dbReference type="InterPro" id="IPR035396">
    <property type="entry name" value="Bac_rhamnosid6H"/>
</dbReference>
<dbReference type="Gene3D" id="2.60.420.10">
    <property type="entry name" value="Maltose phosphorylase, domain 3"/>
    <property type="match status" value="1"/>
</dbReference>
<dbReference type="Gene3D" id="2.60.120.260">
    <property type="entry name" value="Galactose-binding domain-like"/>
    <property type="match status" value="3"/>
</dbReference>
<dbReference type="Pfam" id="PF05592">
    <property type="entry name" value="Bac_rhamnosid"/>
    <property type="match status" value="1"/>
</dbReference>
<keyword evidence="7" id="KW-1185">Reference proteome</keyword>
<dbReference type="GO" id="GO:0005975">
    <property type="term" value="P:carbohydrate metabolic process"/>
    <property type="evidence" value="ECO:0007669"/>
    <property type="project" value="InterPro"/>
</dbReference>
<evidence type="ECO:0000259" key="4">
    <source>
        <dbReference type="Pfam" id="PF17390"/>
    </source>
</evidence>
<dbReference type="Proteomes" id="UP000000323">
    <property type="component" value="Chromosome 2"/>
</dbReference>
<dbReference type="HOGENOM" id="CLU_009782_0_0_0"/>
<evidence type="ECO:0000259" key="3">
    <source>
        <dbReference type="Pfam" id="PF17389"/>
    </source>
</evidence>
<dbReference type="InterPro" id="IPR035398">
    <property type="entry name" value="Bac_rhamnosid_C"/>
</dbReference>
<dbReference type="InterPro" id="IPR012341">
    <property type="entry name" value="6hp_glycosidase-like_sf"/>
</dbReference>
<feature type="domain" description="Alpha-L-rhamnosidase concanavalin-like" evidence="1">
    <location>
        <begin position="436"/>
        <end position="529"/>
    </location>
</feature>
<dbReference type="AlphaFoldDB" id="D1CGS2"/>
<dbReference type="CAZy" id="CBM67">
    <property type="family name" value="Carbohydrate-Binding Module Family 67"/>
</dbReference>
<feature type="domain" description="Alpha-L-rhamnosidase six-hairpin glycosidase" evidence="3">
    <location>
        <begin position="538"/>
        <end position="873"/>
    </location>
</feature>
<evidence type="ECO:0000259" key="1">
    <source>
        <dbReference type="Pfam" id="PF05592"/>
    </source>
</evidence>
<dbReference type="CAZy" id="GH78">
    <property type="family name" value="Glycoside Hydrolase Family 78"/>
</dbReference>